<comment type="caution">
    <text evidence="1">The sequence shown here is derived from an EMBL/GenBank/DDBJ whole genome shotgun (WGS) entry which is preliminary data.</text>
</comment>
<proteinExistence type="predicted"/>
<evidence type="ECO:0008006" key="3">
    <source>
        <dbReference type="Google" id="ProtNLM"/>
    </source>
</evidence>
<organism evidence="1 2">
    <name type="scientific">Solirubrobacter deserti</name>
    <dbReference type="NCBI Taxonomy" id="2282478"/>
    <lineage>
        <taxon>Bacteria</taxon>
        <taxon>Bacillati</taxon>
        <taxon>Actinomycetota</taxon>
        <taxon>Thermoleophilia</taxon>
        <taxon>Solirubrobacterales</taxon>
        <taxon>Solirubrobacteraceae</taxon>
        <taxon>Solirubrobacter</taxon>
    </lineage>
</organism>
<evidence type="ECO:0000313" key="1">
    <source>
        <dbReference type="EMBL" id="MDA0138070.1"/>
    </source>
</evidence>
<protein>
    <recommendedName>
        <fullName evidence="3">YokE-like PH domain-containing protein</fullName>
    </recommendedName>
</protein>
<name>A0ABT4RIE7_9ACTN</name>
<dbReference type="EMBL" id="JAPCID010000013">
    <property type="protein sequence ID" value="MDA0138070.1"/>
    <property type="molecule type" value="Genomic_DNA"/>
</dbReference>
<keyword evidence="2" id="KW-1185">Reference proteome</keyword>
<evidence type="ECO:0000313" key="2">
    <source>
        <dbReference type="Proteomes" id="UP001147700"/>
    </source>
</evidence>
<reference evidence="1" key="1">
    <citation type="submission" date="2022-10" db="EMBL/GenBank/DDBJ databases">
        <title>The WGS of Solirubrobacter sp. CPCC 204708.</title>
        <authorList>
            <person name="Jiang Z."/>
        </authorList>
    </citation>
    <scope>NUCLEOTIDE SEQUENCE</scope>
    <source>
        <strain evidence="1">CPCC 204708</strain>
    </source>
</reference>
<sequence length="251" mass="28093">MATVEELRTRLRVYRWGQGRAAKALATRFALQPIDAVTSGLWRGRGWLAAASPAGLELLRRPWVMGRARDVRFPWRELTAVETGGSGMSLRLTFGEREVRLAALGPPDEYARFVDAARRHLPGHEAPSMAAEDVRAAARAALGRWRTLELDASIVALPEQLEPDEKVELIASAVRDFSGLLVLTDRRLLLLNREPRRPPREWSAHRSWIKAVHVVEGGLELDLGVETVALTVVRPDERIEELAERLQRTAP</sequence>
<dbReference type="RefSeq" id="WP_202954146.1">
    <property type="nucleotide sequence ID" value="NZ_JAPCID010000013.1"/>
</dbReference>
<dbReference type="Proteomes" id="UP001147700">
    <property type="component" value="Unassembled WGS sequence"/>
</dbReference>
<accession>A0ABT4RIE7</accession>
<gene>
    <name evidence="1" type="ORF">OJ962_11205</name>
</gene>